<evidence type="ECO:0000313" key="12">
    <source>
        <dbReference type="Proteomes" id="UP000295493"/>
    </source>
</evidence>
<dbReference type="PRINTS" id="PR00326">
    <property type="entry name" value="GTP1OBG"/>
</dbReference>
<evidence type="ECO:0000256" key="8">
    <source>
        <dbReference type="HAMAP-Rule" id="MF_01454"/>
    </source>
</evidence>
<dbReference type="PANTHER" id="PTHR11702:SF31">
    <property type="entry name" value="MITOCHONDRIAL RIBOSOME-ASSOCIATED GTPASE 2"/>
    <property type="match status" value="1"/>
</dbReference>
<dbReference type="InterPro" id="IPR006074">
    <property type="entry name" value="GTP1-OBG_CS"/>
</dbReference>
<dbReference type="NCBIfam" id="NF008955">
    <property type="entry name" value="PRK12297.1"/>
    <property type="match status" value="1"/>
</dbReference>
<name>A0A4R6FI47_9SPHN</name>
<dbReference type="HAMAP" id="MF_01454">
    <property type="entry name" value="GTPase_Obg"/>
    <property type="match status" value="1"/>
</dbReference>
<gene>
    <name evidence="8" type="primary">obg</name>
    <name evidence="11" type="ORF">EV664_10842</name>
</gene>
<evidence type="ECO:0000313" key="11">
    <source>
        <dbReference type="EMBL" id="TDN81101.1"/>
    </source>
</evidence>
<evidence type="ECO:0000256" key="3">
    <source>
        <dbReference type="ARBA" id="ARBA00022723"/>
    </source>
</evidence>
<dbReference type="Gene3D" id="2.70.210.12">
    <property type="entry name" value="GTP1/OBG domain"/>
    <property type="match status" value="1"/>
</dbReference>
<dbReference type="Pfam" id="PF01018">
    <property type="entry name" value="GTP1_OBG"/>
    <property type="match status" value="1"/>
</dbReference>
<dbReference type="NCBIfam" id="TIGR02729">
    <property type="entry name" value="Obg_CgtA"/>
    <property type="match status" value="1"/>
</dbReference>
<dbReference type="InterPro" id="IPR045086">
    <property type="entry name" value="OBG_GTPase"/>
</dbReference>
<dbReference type="GO" id="GO:0005525">
    <property type="term" value="F:GTP binding"/>
    <property type="evidence" value="ECO:0007669"/>
    <property type="project" value="UniProtKB-UniRule"/>
</dbReference>
<dbReference type="Gene3D" id="3.40.50.300">
    <property type="entry name" value="P-loop containing nucleotide triphosphate hydrolases"/>
    <property type="match status" value="1"/>
</dbReference>
<dbReference type="SUPFAM" id="SSF82051">
    <property type="entry name" value="Obg GTP-binding protein N-terminal domain"/>
    <property type="match status" value="1"/>
</dbReference>
<evidence type="ECO:0000256" key="7">
    <source>
        <dbReference type="ARBA" id="ARBA00023134"/>
    </source>
</evidence>
<dbReference type="CDD" id="cd01898">
    <property type="entry name" value="Obg"/>
    <property type="match status" value="1"/>
</dbReference>
<dbReference type="InterPro" id="IPR036726">
    <property type="entry name" value="GTP1_OBG_dom_sf"/>
</dbReference>
<evidence type="ECO:0000256" key="2">
    <source>
        <dbReference type="ARBA" id="ARBA00022490"/>
    </source>
</evidence>
<feature type="binding site" evidence="8">
    <location>
        <begin position="279"/>
        <end position="282"/>
    </location>
    <ligand>
        <name>GTP</name>
        <dbReference type="ChEBI" id="CHEBI:37565"/>
    </ligand>
</feature>
<dbReference type="PIRSF" id="PIRSF002401">
    <property type="entry name" value="GTP_bd_Obg/CgtA"/>
    <property type="match status" value="1"/>
</dbReference>
<evidence type="ECO:0000256" key="1">
    <source>
        <dbReference type="ARBA" id="ARBA00007699"/>
    </source>
</evidence>
<dbReference type="Proteomes" id="UP000295493">
    <property type="component" value="Unassembled WGS sequence"/>
</dbReference>
<dbReference type="PROSITE" id="PS51710">
    <property type="entry name" value="G_OBG"/>
    <property type="match status" value="1"/>
</dbReference>
<feature type="binding site" evidence="8">
    <location>
        <begin position="212"/>
        <end position="215"/>
    </location>
    <ligand>
        <name>GTP</name>
        <dbReference type="ChEBI" id="CHEBI:37565"/>
    </ligand>
</feature>
<evidence type="ECO:0000256" key="4">
    <source>
        <dbReference type="ARBA" id="ARBA00022741"/>
    </source>
</evidence>
<keyword evidence="5 8" id="KW-0378">Hydrolase</keyword>
<comment type="subcellular location">
    <subcellularLocation>
        <location evidence="8">Cytoplasm</location>
    </subcellularLocation>
</comment>
<dbReference type="PROSITE" id="PS51883">
    <property type="entry name" value="OBG"/>
    <property type="match status" value="1"/>
</dbReference>
<dbReference type="GO" id="GO:0005737">
    <property type="term" value="C:cytoplasm"/>
    <property type="evidence" value="ECO:0007669"/>
    <property type="project" value="UniProtKB-SubCell"/>
</dbReference>
<accession>A0A4R6FI47</accession>
<dbReference type="EMBL" id="SNWD01000008">
    <property type="protein sequence ID" value="TDN81101.1"/>
    <property type="molecule type" value="Genomic_DNA"/>
</dbReference>
<keyword evidence="12" id="KW-1185">Reference proteome</keyword>
<protein>
    <recommendedName>
        <fullName evidence="8">GTPase Obg</fullName>
        <ecNumber evidence="8">3.6.5.-</ecNumber>
    </recommendedName>
    <alternativeName>
        <fullName evidence="8">GTP-binding protein Obg</fullName>
    </alternativeName>
</protein>
<keyword evidence="7 8" id="KW-0342">GTP-binding</keyword>
<feature type="binding site" evidence="8">
    <location>
        <position position="193"/>
    </location>
    <ligand>
        <name>Mg(2+)</name>
        <dbReference type="ChEBI" id="CHEBI:18420"/>
    </ligand>
</feature>
<dbReference type="SUPFAM" id="SSF52540">
    <property type="entry name" value="P-loop containing nucleoside triphosphate hydrolases"/>
    <property type="match status" value="1"/>
</dbReference>
<keyword evidence="6 8" id="KW-0460">Magnesium</keyword>
<dbReference type="InterPro" id="IPR027417">
    <property type="entry name" value="P-loop_NTPase"/>
</dbReference>
<comment type="cofactor">
    <cofactor evidence="8">
        <name>Mg(2+)</name>
        <dbReference type="ChEBI" id="CHEBI:18420"/>
    </cofactor>
</comment>
<keyword evidence="2 8" id="KW-0963">Cytoplasm</keyword>
<dbReference type="InterPro" id="IPR014100">
    <property type="entry name" value="GTP-bd_Obg/CgtA"/>
</dbReference>
<dbReference type="GO" id="GO:0003924">
    <property type="term" value="F:GTPase activity"/>
    <property type="evidence" value="ECO:0007669"/>
    <property type="project" value="UniProtKB-UniRule"/>
</dbReference>
<evidence type="ECO:0000256" key="6">
    <source>
        <dbReference type="ARBA" id="ARBA00022842"/>
    </source>
</evidence>
<feature type="domain" description="Obg" evidence="10">
    <location>
        <begin position="1"/>
        <end position="159"/>
    </location>
</feature>
<dbReference type="Pfam" id="PF01926">
    <property type="entry name" value="MMR_HSR1"/>
    <property type="match status" value="1"/>
</dbReference>
<dbReference type="AlphaFoldDB" id="A0A4R6FI47"/>
<comment type="similarity">
    <text evidence="1 8">Belongs to the TRAFAC class OBG-HflX-like GTPase superfamily. OBG GTPase family.</text>
</comment>
<evidence type="ECO:0000259" key="10">
    <source>
        <dbReference type="PROSITE" id="PS51883"/>
    </source>
</evidence>
<dbReference type="OrthoDB" id="9807318at2"/>
<dbReference type="NCBIfam" id="NF008956">
    <property type="entry name" value="PRK12299.1"/>
    <property type="match status" value="1"/>
</dbReference>
<comment type="subunit">
    <text evidence="8">Monomer.</text>
</comment>
<feature type="domain" description="OBG-type G" evidence="9">
    <location>
        <begin position="160"/>
        <end position="327"/>
    </location>
</feature>
<dbReference type="GO" id="GO:0000287">
    <property type="term" value="F:magnesium ion binding"/>
    <property type="evidence" value="ECO:0007669"/>
    <property type="project" value="InterPro"/>
</dbReference>
<comment type="function">
    <text evidence="8">An essential GTPase which binds GTP, GDP and possibly (p)ppGpp with moderate affinity, with high nucleotide exchange rates and a fairly low GTP hydrolysis rate. Plays a role in control of the cell cycle, stress response, ribosome biogenesis and in those bacteria that undergo differentiation, in morphogenesis control.</text>
</comment>
<keyword evidence="3 8" id="KW-0479">Metal-binding</keyword>
<dbReference type="InterPro" id="IPR006169">
    <property type="entry name" value="GTP1_OBG_dom"/>
</dbReference>
<dbReference type="FunFam" id="2.70.210.12:FF:000001">
    <property type="entry name" value="GTPase Obg"/>
    <property type="match status" value="1"/>
</dbReference>
<reference evidence="11 12" key="1">
    <citation type="submission" date="2019-03" db="EMBL/GenBank/DDBJ databases">
        <title>Genomic Encyclopedia of Type Strains, Phase IV (KMG-IV): sequencing the most valuable type-strain genomes for metagenomic binning, comparative biology and taxonomic classification.</title>
        <authorList>
            <person name="Goeker M."/>
        </authorList>
    </citation>
    <scope>NUCLEOTIDE SEQUENCE [LARGE SCALE GENOMIC DNA]</scope>
    <source>
        <strain evidence="11 12">DSM 25059</strain>
    </source>
</reference>
<evidence type="ECO:0000259" key="9">
    <source>
        <dbReference type="PROSITE" id="PS51710"/>
    </source>
</evidence>
<organism evidence="11 12">
    <name type="scientific">Stakelama pacifica</name>
    <dbReference type="NCBI Taxonomy" id="517720"/>
    <lineage>
        <taxon>Bacteria</taxon>
        <taxon>Pseudomonadati</taxon>
        <taxon>Pseudomonadota</taxon>
        <taxon>Alphaproteobacteria</taxon>
        <taxon>Sphingomonadales</taxon>
        <taxon>Sphingomonadaceae</taxon>
        <taxon>Stakelama</taxon>
    </lineage>
</organism>
<dbReference type="InterPro" id="IPR005225">
    <property type="entry name" value="Small_GTP-bd"/>
</dbReference>
<dbReference type="GO" id="GO:0042254">
    <property type="term" value="P:ribosome biogenesis"/>
    <property type="evidence" value="ECO:0007669"/>
    <property type="project" value="UniProtKB-UniRule"/>
</dbReference>
<dbReference type="PANTHER" id="PTHR11702">
    <property type="entry name" value="DEVELOPMENTALLY REGULATED GTP-BINDING PROTEIN-RELATED"/>
    <property type="match status" value="1"/>
</dbReference>
<feature type="binding site" evidence="8">
    <location>
        <position position="173"/>
    </location>
    <ligand>
        <name>Mg(2+)</name>
        <dbReference type="ChEBI" id="CHEBI:18420"/>
    </ligand>
</feature>
<keyword evidence="4 8" id="KW-0547">Nucleotide-binding</keyword>
<dbReference type="NCBIfam" id="TIGR00231">
    <property type="entry name" value="small_GTP"/>
    <property type="match status" value="1"/>
</dbReference>
<dbReference type="InterPro" id="IPR031167">
    <property type="entry name" value="G_OBG"/>
</dbReference>
<feature type="binding site" evidence="8">
    <location>
        <begin position="166"/>
        <end position="173"/>
    </location>
    <ligand>
        <name>GTP</name>
        <dbReference type="ChEBI" id="CHEBI:37565"/>
    </ligand>
</feature>
<evidence type="ECO:0000256" key="5">
    <source>
        <dbReference type="ARBA" id="ARBA00022801"/>
    </source>
</evidence>
<feature type="binding site" evidence="8">
    <location>
        <begin position="308"/>
        <end position="310"/>
    </location>
    <ligand>
        <name>GTP</name>
        <dbReference type="ChEBI" id="CHEBI:37565"/>
    </ligand>
</feature>
<dbReference type="EC" id="3.6.5.-" evidence="8"/>
<comment type="caution">
    <text evidence="11">The sequence shown here is derived from an EMBL/GenBank/DDBJ whole genome shotgun (WGS) entry which is preliminary data.</text>
</comment>
<proteinExistence type="inferred from homology"/>
<dbReference type="InterPro" id="IPR006073">
    <property type="entry name" value="GTP-bd"/>
</dbReference>
<sequence length="347" mass="37042">MHFLDQAKIYVRSGTGGPGAVSFRREKYIEYGGPDGGDGGKGGDIVFEAVAGLNTLIDFRYTQHFRAQRGKGGAGANRTGGGGNDLVIKVPVGTQVLSEDKEHVLMDFTKVGERKVFLRGGDGGRGNLSYKSSTNRAPRQHGTGWPGEEAWVWLRLKLLADAGLVGLPNAGKSTFINSVTNAKAKVGDYAFTTTRPQLGVVRHKNREFVIADIPGLIEGAADGAGIGDRFLGHIERCQVLLHLVDAHGDDPAAAYRTVRNELIAYGADLESKREVIALNKADLLDEELTEALSAELAEESGAEVLPLSGATGQGVEAVLDRLIDAIEPVSEIDENGDDEEPVEWSPV</sequence>
<dbReference type="PROSITE" id="PS00905">
    <property type="entry name" value="GTP1_OBG"/>
    <property type="match status" value="1"/>
</dbReference>
<comment type="caution">
    <text evidence="8">Lacks conserved residue(s) required for the propagation of feature annotation.</text>
</comment>
<dbReference type="RefSeq" id="WP_133495964.1">
    <property type="nucleotide sequence ID" value="NZ_BMLU01000008.1"/>
</dbReference>
<dbReference type="GO" id="GO:0043022">
    <property type="term" value="F:ribosome binding"/>
    <property type="evidence" value="ECO:0007669"/>
    <property type="project" value="UniProtKB-ARBA"/>
</dbReference>